<evidence type="ECO:0000256" key="1">
    <source>
        <dbReference type="SAM" id="Coils"/>
    </source>
</evidence>
<dbReference type="AlphaFoldDB" id="A0A5S4EMI5"/>
<organism evidence="3 4">
    <name type="scientific">Candidatus Accumulibacter phosphatis</name>
    <dbReference type="NCBI Taxonomy" id="327160"/>
    <lineage>
        <taxon>Bacteria</taxon>
        <taxon>Pseudomonadati</taxon>
        <taxon>Pseudomonadota</taxon>
        <taxon>Betaproteobacteria</taxon>
        <taxon>Candidatus Accumulibacter</taxon>
    </lineage>
</organism>
<evidence type="ECO:0000259" key="2">
    <source>
        <dbReference type="Pfam" id="PF00350"/>
    </source>
</evidence>
<feature type="coiled-coil region" evidence="1">
    <location>
        <begin position="601"/>
        <end position="628"/>
    </location>
</feature>
<feature type="domain" description="Dynamin N-terminal" evidence="2">
    <location>
        <begin position="61"/>
        <end position="261"/>
    </location>
</feature>
<reference evidence="3 4" key="1">
    <citation type="submission" date="2019-04" db="EMBL/GenBank/DDBJ databases">
        <title>A novel phosphate-accumulating bacterium identified in bioreactor for phosphate removal from wastewater.</title>
        <authorList>
            <person name="Kotlyarov R.Y."/>
            <person name="Beletsky A.V."/>
            <person name="Kallistova A.Y."/>
            <person name="Dorofeev A.G."/>
            <person name="Nikolaev Y.Y."/>
            <person name="Pimenov N.V."/>
            <person name="Ravin N.V."/>
            <person name="Mardanov A.V."/>
        </authorList>
    </citation>
    <scope>NUCLEOTIDE SEQUENCE [LARGE SCALE GENOMIC DNA]</scope>
    <source>
        <strain evidence="3 4">Bin19</strain>
    </source>
</reference>
<proteinExistence type="predicted"/>
<dbReference type="InterPro" id="IPR027417">
    <property type="entry name" value="P-loop_NTPase"/>
</dbReference>
<dbReference type="Gene3D" id="3.40.50.300">
    <property type="entry name" value="P-loop containing nucleotide triphosphate hydrolases"/>
    <property type="match status" value="1"/>
</dbReference>
<dbReference type="InterPro" id="IPR051943">
    <property type="entry name" value="TRAFAC_Dynamin-like_GTPase"/>
</dbReference>
<evidence type="ECO:0000313" key="4">
    <source>
        <dbReference type="Proteomes" id="UP000306324"/>
    </source>
</evidence>
<dbReference type="Pfam" id="PF00350">
    <property type="entry name" value="Dynamin_N"/>
    <property type="match status" value="1"/>
</dbReference>
<protein>
    <recommendedName>
        <fullName evidence="2">Dynamin N-terminal domain-containing protein</fullName>
    </recommendedName>
</protein>
<keyword evidence="1" id="KW-0175">Coiled coil</keyword>
<comment type="caution">
    <text evidence="3">The sequence shown here is derived from an EMBL/GenBank/DDBJ whole genome shotgun (WGS) entry which is preliminary data.</text>
</comment>
<dbReference type="PANTHER" id="PTHR43681">
    <property type="entry name" value="TRANSMEMBRANE GTPASE FZO"/>
    <property type="match status" value="1"/>
</dbReference>
<keyword evidence="4" id="KW-1185">Reference proteome</keyword>
<dbReference type="EMBL" id="SWAD01000045">
    <property type="protein sequence ID" value="TMQ76608.1"/>
    <property type="molecule type" value="Genomic_DNA"/>
</dbReference>
<dbReference type="InterPro" id="IPR045063">
    <property type="entry name" value="Dynamin_N"/>
</dbReference>
<accession>A0A5S4EMI5</accession>
<dbReference type="SUPFAM" id="SSF52540">
    <property type="entry name" value="P-loop containing nucleoside triphosphate hydrolases"/>
    <property type="match status" value="1"/>
</dbReference>
<dbReference type="PANTHER" id="PTHR43681:SF1">
    <property type="entry name" value="SARCALUMENIN"/>
    <property type="match status" value="1"/>
</dbReference>
<name>A0A5S4EMI5_9PROT</name>
<dbReference type="Proteomes" id="UP000306324">
    <property type="component" value="Unassembled WGS sequence"/>
</dbReference>
<gene>
    <name evidence="3" type="ORF">ACCUM_4107</name>
</gene>
<sequence>MLEPAMTLAQHFAAYSEWRARISGVLEKFAGWLVENELTDAQIDRRIAQLRDKLREDRLHVAFVAEFSRGKSELINAIFFAGYGNRILPSTAGRTTMCPTELMYDRAKPPSIELLPIESRESNSSISEYKHLPGQWERIPIDTSSAEAMQEALRHVSDVIRVDLAMAKRLGFAMTDGELATLRIDEQGDVEIPRWRHAIINFPHPLLQQGLVILDTPGLNAIGTEPELTLSLLPNAHAVLFILAADTGVTQSDLMVWREYIGTPVGRKKGRIVVLNKIDSLWDELKSAEEIDAEITRQVDTCAWALDLPEDQIFPVSAQKALVAKINDDPELLQRSQLTRLERALSEELIPAKQEVVRDNIHVEFADCHQRTHSLLESRLAGLREQLGELADLRGKNKGVVEYMMGKVRGEKEEFESGLQRYYAVRSVFSQLSNKLFAHLGLDALRLLSTSTRDAMVTATFSSTLTSAIDRFFTVARGNLASSRAEVAEIMTMMEAIYKKFAVEHGLKLGTPTAFSLQKYEKEIDRLDQWCHTHINSVFQLLTHEKSQLTQRFFEEVAVQVRKAFEHANRDAETWLKAIMLPLEVQIREHQIQLKRRLESIKRIHQATDSLEERIDELEQVESKLLLQLTVLGQIRDNFREILQQTVNREEMLSVA</sequence>
<evidence type="ECO:0000313" key="3">
    <source>
        <dbReference type="EMBL" id="TMQ76608.1"/>
    </source>
</evidence>